<dbReference type="InterPro" id="IPR000859">
    <property type="entry name" value="CUB_dom"/>
</dbReference>
<evidence type="ECO:0000313" key="6">
    <source>
        <dbReference type="Proteomes" id="UP000682733"/>
    </source>
</evidence>
<comment type="caution">
    <text evidence="2">Lacks conserved residue(s) required for the propagation of feature annotation.</text>
</comment>
<dbReference type="AlphaFoldDB" id="A0A8S2JRA7"/>
<accession>A0A8S2JRA7</accession>
<evidence type="ECO:0000259" key="3">
    <source>
        <dbReference type="PROSITE" id="PS01180"/>
    </source>
</evidence>
<dbReference type="Proteomes" id="UP000677228">
    <property type="component" value="Unassembled WGS sequence"/>
</dbReference>
<dbReference type="PROSITE" id="PS01180">
    <property type="entry name" value="CUB"/>
    <property type="match status" value="1"/>
</dbReference>
<gene>
    <name evidence="4" type="ORF">OVA965_LOCUS17184</name>
    <name evidence="5" type="ORF">TMI583_LOCUS17194</name>
</gene>
<organism evidence="5 6">
    <name type="scientific">Didymodactylos carnosus</name>
    <dbReference type="NCBI Taxonomy" id="1234261"/>
    <lineage>
        <taxon>Eukaryota</taxon>
        <taxon>Metazoa</taxon>
        <taxon>Spiralia</taxon>
        <taxon>Gnathifera</taxon>
        <taxon>Rotifera</taxon>
        <taxon>Eurotatoria</taxon>
        <taxon>Bdelloidea</taxon>
        <taxon>Philodinida</taxon>
        <taxon>Philodinidae</taxon>
        <taxon>Didymodactylos</taxon>
    </lineage>
</organism>
<sequence length="237" mass="26174">MLISLSSALTTTSTIGIWSSVSGCTIKRNRDGGSSIVDIQHQRINSINLTCNRTGSYILVRNTTFGVHSSPVTSKGEQCLFKKGDCTIRTTHIGTECNGLQQCDLDLDPQYLHTCSQYSDYVVLDYACLSGPSISVCDNNQLSSTNHIYLTSPSYPQEYNNSLNCSCDVEFNKNKTTTGLTIGFLDFFLEERDESDLCTRDSLTLNNRSLCGNINDLATPNDHDAFIPPMSQIFNTM</sequence>
<dbReference type="InterPro" id="IPR035914">
    <property type="entry name" value="Sperma_CUB_dom_sf"/>
</dbReference>
<name>A0A8S2JRA7_9BILA</name>
<feature type="domain" description="CUB" evidence="3">
    <location>
        <begin position="137"/>
        <end position="237"/>
    </location>
</feature>
<proteinExistence type="predicted"/>
<keyword evidence="1" id="KW-1015">Disulfide bond</keyword>
<dbReference type="EMBL" id="CAJOBA010008183">
    <property type="protein sequence ID" value="CAF3822355.1"/>
    <property type="molecule type" value="Genomic_DNA"/>
</dbReference>
<comment type="caution">
    <text evidence="5">The sequence shown here is derived from an EMBL/GenBank/DDBJ whole genome shotgun (WGS) entry which is preliminary data.</text>
</comment>
<reference evidence="5" key="1">
    <citation type="submission" date="2021-02" db="EMBL/GenBank/DDBJ databases">
        <authorList>
            <person name="Nowell W R."/>
        </authorList>
    </citation>
    <scope>NUCLEOTIDE SEQUENCE</scope>
</reference>
<dbReference type="EMBL" id="CAJNOK010008169">
    <property type="protein sequence ID" value="CAF1056156.1"/>
    <property type="molecule type" value="Genomic_DNA"/>
</dbReference>
<dbReference type="Pfam" id="PF00431">
    <property type="entry name" value="CUB"/>
    <property type="match status" value="1"/>
</dbReference>
<evidence type="ECO:0000313" key="4">
    <source>
        <dbReference type="EMBL" id="CAF1056156.1"/>
    </source>
</evidence>
<evidence type="ECO:0000256" key="1">
    <source>
        <dbReference type="ARBA" id="ARBA00023157"/>
    </source>
</evidence>
<dbReference type="SUPFAM" id="SSF49854">
    <property type="entry name" value="Spermadhesin, CUB domain"/>
    <property type="match status" value="1"/>
</dbReference>
<dbReference type="CDD" id="cd22823">
    <property type="entry name" value="Gal_Rha_Lectin"/>
    <property type="match status" value="1"/>
</dbReference>
<evidence type="ECO:0000256" key="2">
    <source>
        <dbReference type="PROSITE-ProRule" id="PRU00059"/>
    </source>
</evidence>
<evidence type="ECO:0000313" key="5">
    <source>
        <dbReference type="EMBL" id="CAF3822355.1"/>
    </source>
</evidence>
<dbReference type="Proteomes" id="UP000682733">
    <property type="component" value="Unassembled WGS sequence"/>
</dbReference>
<protein>
    <recommendedName>
        <fullName evidence="3">CUB domain-containing protein</fullName>
    </recommendedName>
</protein>
<dbReference type="Gene3D" id="2.60.120.290">
    <property type="entry name" value="Spermadhesin, CUB domain"/>
    <property type="match status" value="1"/>
</dbReference>